<evidence type="ECO:0000313" key="11">
    <source>
        <dbReference type="Proteomes" id="UP001162802"/>
    </source>
</evidence>
<feature type="domain" description="Methylamine utilisation protein MauE" evidence="9">
    <location>
        <begin position="16"/>
        <end position="136"/>
    </location>
</feature>
<dbReference type="Proteomes" id="UP001162802">
    <property type="component" value="Unassembled WGS sequence"/>
</dbReference>
<accession>A0ABT0AB78</accession>
<proteinExistence type="predicted"/>
<feature type="transmembrane region" description="Helical" evidence="8">
    <location>
        <begin position="52"/>
        <end position="74"/>
    </location>
</feature>
<keyword evidence="7 8" id="KW-0472">Membrane</keyword>
<sequence length="189" mass="19227">MSVLDTGLLLATGAGALRFGTALLFVGAALPKLRNRSAFAGVVANYKLLPRPLVGVVAGLLPWVELALAAALLVPLTASLAAFSAALLLTLFAGAIAINISRGRAHIDCGCRGDELRQPLRAGMVVRNLVWAALLTGSAGIGGLAPASMAQGLALLVALAAGMLGAVLLHILEIFWALPARRARPQVGG</sequence>
<keyword evidence="11" id="KW-1185">Reference proteome</keyword>
<comment type="caution">
    <text evidence="10">The sequence shown here is derived from an EMBL/GenBank/DDBJ whole genome shotgun (WGS) entry which is preliminary data.</text>
</comment>
<dbReference type="RefSeq" id="WP_243798579.1">
    <property type="nucleotide sequence ID" value="NZ_JALHAT010000008.1"/>
</dbReference>
<comment type="pathway">
    <text evidence="3">One-carbon metabolism; methylamine degradation.</text>
</comment>
<reference evidence="10" key="1">
    <citation type="submission" date="2022-03" db="EMBL/GenBank/DDBJ databases">
        <title>Identification of a novel bacterium isolated from mangrove sediments.</title>
        <authorList>
            <person name="Pan X."/>
        </authorList>
    </citation>
    <scope>NUCLEOTIDE SEQUENCE</scope>
    <source>
        <strain evidence="10">B2637</strain>
    </source>
</reference>
<protein>
    <recommendedName>
        <fullName evidence="4">Methylamine utilization protein MauE</fullName>
    </recommendedName>
</protein>
<organism evidence="10 11">
    <name type="scientific">Novosphingobium mangrovi</name>
    <name type="common">ex Hu et al. 2023</name>
    <dbReference type="NCBI Taxonomy" id="2930094"/>
    <lineage>
        <taxon>Bacteria</taxon>
        <taxon>Pseudomonadati</taxon>
        <taxon>Pseudomonadota</taxon>
        <taxon>Alphaproteobacteria</taxon>
        <taxon>Sphingomonadales</taxon>
        <taxon>Sphingomonadaceae</taxon>
        <taxon>Novosphingobium</taxon>
    </lineage>
</organism>
<evidence type="ECO:0000256" key="6">
    <source>
        <dbReference type="ARBA" id="ARBA00022989"/>
    </source>
</evidence>
<name>A0ABT0AB78_9SPHN</name>
<evidence type="ECO:0000256" key="3">
    <source>
        <dbReference type="ARBA" id="ARBA00004856"/>
    </source>
</evidence>
<gene>
    <name evidence="10" type="ORF">MTR65_07140</name>
</gene>
<evidence type="ECO:0000256" key="1">
    <source>
        <dbReference type="ARBA" id="ARBA00003475"/>
    </source>
</evidence>
<evidence type="ECO:0000256" key="5">
    <source>
        <dbReference type="ARBA" id="ARBA00022692"/>
    </source>
</evidence>
<dbReference type="InterPro" id="IPR009908">
    <property type="entry name" value="Methylamine_util_MauE"/>
</dbReference>
<comment type="function">
    <text evidence="1">May be specifically involved in the processing, transport, and/or maturation of the MADH beta-subunit.</text>
</comment>
<dbReference type="EMBL" id="JALHAT010000008">
    <property type="protein sequence ID" value="MCJ1960447.1"/>
    <property type="molecule type" value="Genomic_DNA"/>
</dbReference>
<evidence type="ECO:0000256" key="4">
    <source>
        <dbReference type="ARBA" id="ARBA00019078"/>
    </source>
</evidence>
<feature type="transmembrane region" description="Helical" evidence="8">
    <location>
        <begin position="6"/>
        <end position="31"/>
    </location>
</feature>
<feature type="transmembrane region" description="Helical" evidence="8">
    <location>
        <begin position="80"/>
        <end position="98"/>
    </location>
</feature>
<feature type="transmembrane region" description="Helical" evidence="8">
    <location>
        <begin position="153"/>
        <end position="178"/>
    </location>
</feature>
<evidence type="ECO:0000259" key="9">
    <source>
        <dbReference type="Pfam" id="PF07291"/>
    </source>
</evidence>
<evidence type="ECO:0000256" key="8">
    <source>
        <dbReference type="SAM" id="Phobius"/>
    </source>
</evidence>
<dbReference type="Pfam" id="PF07291">
    <property type="entry name" value="MauE"/>
    <property type="match status" value="1"/>
</dbReference>
<keyword evidence="5 8" id="KW-0812">Transmembrane</keyword>
<comment type="subcellular location">
    <subcellularLocation>
        <location evidence="2">Membrane</location>
        <topology evidence="2">Multi-pass membrane protein</topology>
    </subcellularLocation>
</comment>
<evidence type="ECO:0000256" key="2">
    <source>
        <dbReference type="ARBA" id="ARBA00004141"/>
    </source>
</evidence>
<evidence type="ECO:0000256" key="7">
    <source>
        <dbReference type="ARBA" id="ARBA00023136"/>
    </source>
</evidence>
<feature type="transmembrane region" description="Helical" evidence="8">
    <location>
        <begin position="129"/>
        <end position="147"/>
    </location>
</feature>
<evidence type="ECO:0000313" key="10">
    <source>
        <dbReference type="EMBL" id="MCJ1960447.1"/>
    </source>
</evidence>
<keyword evidence="6 8" id="KW-1133">Transmembrane helix</keyword>